<protein>
    <submittedName>
        <fullName evidence="2">4979_t:CDS:1</fullName>
    </submittedName>
</protein>
<dbReference type="Proteomes" id="UP000789739">
    <property type="component" value="Unassembled WGS sequence"/>
</dbReference>
<reference evidence="2" key="1">
    <citation type="submission" date="2021-06" db="EMBL/GenBank/DDBJ databases">
        <authorList>
            <person name="Kallberg Y."/>
            <person name="Tangrot J."/>
            <person name="Rosling A."/>
        </authorList>
    </citation>
    <scope>NUCLEOTIDE SEQUENCE</scope>
    <source>
        <strain evidence="2">BR232B</strain>
    </source>
</reference>
<gene>
    <name evidence="2" type="ORF">PBRASI_LOCUS3271</name>
</gene>
<feature type="compositionally biased region" description="Low complexity" evidence="1">
    <location>
        <begin position="11"/>
        <end position="25"/>
    </location>
</feature>
<evidence type="ECO:0000313" key="3">
    <source>
        <dbReference type="Proteomes" id="UP000789739"/>
    </source>
</evidence>
<organism evidence="2 3">
    <name type="scientific">Paraglomus brasilianum</name>
    <dbReference type="NCBI Taxonomy" id="144538"/>
    <lineage>
        <taxon>Eukaryota</taxon>
        <taxon>Fungi</taxon>
        <taxon>Fungi incertae sedis</taxon>
        <taxon>Mucoromycota</taxon>
        <taxon>Glomeromycotina</taxon>
        <taxon>Glomeromycetes</taxon>
        <taxon>Paraglomerales</taxon>
        <taxon>Paraglomeraceae</taxon>
        <taxon>Paraglomus</taxon>
    </lineage>
</organism>
<dbReference type="EMBL" id="CAJVPI010000289">
    <property type="protein sequence ID" value="CAG8514087.1"/>
    <property type="molecule type" value="Genomic_DNA"/>
</dbReference>
<sequence length="652" mass="74433">MEETQKDPNPSLSSHAGSGSQSISQDVHMEDASGNHSNTTNNATTGGDVSNHGSSGGNKESSTDEGNPPINDQQRIVEEFQYLLEKSQQMFAGLRELPPTGGRQWQPHFQRTFEVYTKLWKFQQQNRYVLENKDNYGLKRWEVGEIASKIGQLYYHYYLRTSETNYLHESYIFYEAIRDRAYFKDVLDLKNPALMIKKLRYYARFIVVCLLLNNKEVVQQLMNELHGLVNDFVRIFKPVDSVEWQQVLREIANFLEAEKKLIPHTSEGQHLSVPRRLQIERSPRLDKDGLPRLKLAEAILVGNYQNQIKFSELTLDMYHILQSLEREPASSKGSSSENPLVVEKVSSKDENTVEEQSNVVASHDKNNSRRINPHKYLLYKPTLSQLMVYIATAFKEINENSALLLYLSADGIKRPISEENFVTGYNGGIVTSSRKAFDKTDIVDTNSLVNCLHPNDLVPFTRKPLFLIVDSPNSTAFSSFPRVFDQPFCCLMSPTEYPPSITDTSQIGSLLTLFLHAPLLAFAFLSGIHELAKESWDRCLTLMTEMETDIVELFNKSDLEKSVKRFLQDDFLRQFLVRFVLCQALLRAHTAFQNEKHYPTSSPSLPSELTVTTELFVKIQQLVKEAHVEPLYSFSPESIGIDISSSEMVLNK</sequence>
<dbReference type="GO" id="GO:0006351">
    <property type="term" value="P:DNA-templated transcription"/>
    <property type="evidence" value="ECO:0007669"/>
    <property type="project" value="InterPro"/>
</dbReference>
<dbReference type="GO" id="GO:0003714">
    <property type="term" value="F:transcription corepressor activity"/>
    <property type="evidence" value="ECO:0007669"/>
    <property type="project" value="InterPro"/>
</dbReference>
<evidence type="ECO:0000313" key="2">
    <source>
        <dbReference type="EMBL" id="CAG8514087.1"/>
    </source>
</evidence>
<dbReference type="AlphaFoldDB" id="A0A9N9A1N1"/>
<dbReference type="InterPro" id="IPR022709">
    <property type="entry name" value="SCAI"/>
</dbReference>
<accession>A0A9N9A1N1</accession>
<feature type="region of interest" description="Disordered" evidence="1">
    <location>
        <begin position="1"/>
        <end position="71"/>
    </location>
</feature>
<name>A0A9N9A1N1_9GLOM</name>
<evidence type="ECO:0000256" key="1">
    <source>
        <dbReference type="SAM" id="MobiDB-lite"/>
    </source>
</evidence>
<dbReference type="Pfam" id="PF12070">
    <property type="entry name" value="SCAI"/>
    <property type="match status" value="1"/>
</dbReference>
<comment type="caution">
    <text evidence="2">The sequence shown here is derived from an EMBL/GenBank/DDBJ whole genome shotgun (WGS) entry which is preliminary data.</text>
</comment>
<dbReference type="PANTHER" id="PTHR21243">
    <property type="entry name" value="PROTEIN SCAI"/>
    <property type="match status" value="1"/>
</dbReference>
<feature type="compositionally biased region" description="Polar residues" evidence="1">
    <location>
        <begin position="34"/>
        <end position="60"/>
    </location>
</feature>
<proteinExistence type="predicted"/>
<keyword evidence="3" id="KW-1185">Reference proteome</keyword>
<dbReference type="OrthoDB" id="525027at2759"/>
<feature type="region of interest" description="Disordered" evidence="1">
    <location>
        <begin position="326"/>
        <end position="366"/>
    </location>
</feature>